<proteinExistence type="predicted"/>
<protein>
    <submittedName>
        <fullName evidence="1">Uncharacterized protein</fullName>
    </submittedName>
</protein>
<reference evidence="1" key="1">
    <citation type="submission" date="2019-07" db="EMBL/GenBank/DDBJ databases">
        <title>Annotation for the trematode Paragonimus miyazaki's.</title>
        <authorList>
            <person name="Choi Y.-J."/>
        </authorList>
    </citation>
    <scope>NUCLEOTIDE SEQUENCE</scope>
    <source>
        <strain evidence="1">Japan</strain>
    </source>
</reference>
<organism evidence="1 2">
    <name type="scientific">Paragonimus skrjabini miyazakii</name>
    <dbReference type="NCBI Taxonomy" id="59628"/>
    <lineage>
        <taxon>Eukaryota</taxon>
        <taxon>Metazoa</taxon>
        <taxon>Spiralia</taxon>
        <taxon>Lophotrochozoa</taxon>
        <taxon>Platyhelminthes</taxon>
        <taxon>Trematoda</taxon>
        <taxon>Digenea</taxon>
        <taxon>Plagiorchiida</taxon>
        <taxon>Troglotremata</taxon>
        <taxon>Troglotrematidae</taxon>
        <taxon>Paragonimus</taxon>
    </lineage>
</organism>
<sequence length="494" mass="56431">MPSSNSHTVEFICGTVRGYFGDDIPASTDMNHNSCVHAFLEEPVVLFLSCCYSEKRLLCFSNEVESVKDKSNYLVFLKTRPIILDDSNIRQSVIISSVVGPAIQSFYNFLKVFYTPLLLKLEGRSAIHDPKLQKIFNDLTSELSLFMTESGLEHYDYSRISSLSDEVAYWKRQAKKGSGTSTSERERGEHFAKLLDPAAQECARLECMAKTNFDRASSGDHYIAQTNIGSGLSELLEVLDPTLVEALDEAWRCLDMNAMKPYPESRMRELLETLGYWVVRIVQYHLGETQPDGTMRISVLWTLPYVQVKRGIQLGIQACDRWDNCCRLLTQQLWHRFPPHPWNNEQPNLAYMMQFRARLNEVLELRGLYEHLQRLLTETERTELGMLAGLEHFLFGQAHSEELDHSDHTNIPSTFRQLANPLAYSPFTAEQWASAMSWIDTRLQTAEELAATRLRMKLLTGASEDGKVIGIFQRKIRSHCSITRMPTWSSSSSS</sequence>
<keyword evidence="2" id="KW-1185">Reference proteome</keyword>
<accession>A0A8S9Z1C4</accession>
<name>A0A8S9Z1C4_9TREM</name>
<dbReference type="Proteomes" id="UP000822476">
    <property type="component" value="Unassembled WGS sequence"/>
</dbReference>
<gene>
    <name evidence="1" type="ORF">EG68_02240</name>
</gene>
<dbReference type="OrthoDB" id="6287133at2759"/>
<dbReference type="EMBL" id="JTDE01000644">
    <property type="protein sequence ID" value="KAF7260692.1"/>
    <property type="molecule type" value="Genomic_DNA"/>
</dbReference>
<evidence type="ECO:0000313" key="2">
    <source>
        <dbReference type="Proteomes" id="UP000822476"/>
    </source>
</evidence>
<evidence type="ECO:0000313" key="1">
    <source>
        <dbReference type="EMBL" id="KAF7260692.1"/>
    </source>
</evidence>
<dbReference type="AlphaFoldDB" id="A0A8S9Z1C4"/>
<comment type="caution">
    <text evidence="1">The sequence shown here is derived from an EMBL/GenBank/DDBJ whole genome shotgun (WGS) entry which is preliminary data.</text>
</comment>